<evidence type="ECO:0000256" key="1">
    <source>
        <dbReference type="SAM" id="Coils"/>
    </source>
</evidence>
<reference evidence="3 4" key="1">
    <citation type="journal article" date="2023" name="Commun. Biol.">
        <title>Genome analysis of Parmales, the sister group of diatoms, reveals the evolutionary specialization of diatoms from phago-mixotrophs to photoautotrophs.</title>
        <authorList>
            <person name="Ban H."/>
            <person name="Sato S."/>
            <person name="Yoshikawa S."/>
            <person name="Yamada K."/>
            <person name="Nakamura Y."/>
            <person name="Ichinomiya M."/>
            <person name="Sato N."/>
            <person name="Blanc-Mathieu R."/>
            <person name="Endo H."/>
            <person name="Kuwata A."/>
            <person name="Ogata H."/>
        </authorList>
    </citation>
    <scope>NUCLEOTIDE SEQUENCE [LARGE SCALE GENOMIC DNA]</scope>
</reference>
<proteinExistence type="predicted"/>
<protein>
    <submittedName>
        <fullName evidence="3">Uncharacterized protein</fullName>
    </submittedName>
</protein>
<feature type="compositionally biased region" description="Acidic residues" evidence="2">
    <location>
        <begin position="95"/>
        <end position="108"/>
    </location>
</feature>
<comment type="caution">
    <text evidence="3">The sequence shown here is derived from an EMBL/GenBank/DDBJ whole genome shotgun (WGS) entry which is preliminary data.</text>
</comment>
<feature type="compositionally biased region" description="Polar residues" evidence="2">
    <location>
        <begin position="1"/>
        <end position="11"/>
    </location>
</feature>
<feature type="compositionally biased region" description="Basic and acidic residues" evidence="2">
    <location>
        <begin position="20"/>
        <end position="38"/>
    </location>
</feature>
<evidence type="ECO:0000256" key="2">
    <source>
        <dbReference type="SAM" id="MobiDB-lite"/>
    </source>
</evidence>
<keyword evidence="1" id="KW-0175">Coiled coil</keyword>
<feature type="compositionally biased region" description="Basic and acidic residues" evidence="2">
    <location>
        <begin position="83"/>
        <end position="93"/>
    </location>
</feature>
<evidence type="ECO:0000313" key="4">
    <source>
        <dbReference type="Proteomes" id="UP001165060"/>
    </source>
</evidence>
<feature type="compositionally biased region" description="Polar residues" evidence="2">
    <location>
        <begin position="56"/>
        <end position="68"/>
    </location>
</feature>
<organism evidence="3 4">
    <name type="scientific">Tetraparma gracilis</name>
    <dbReference type="NCBI Taxonomy" id="2962635"/>
    <lineage>
        <taxon>Eukaryota</taxon>
        <taxon>Sar</taxon>
        <taxon>Stramenopiles</taxon>
        <taxon>Ochrophyta</taxon>
        <taxon>Bolidophyceae</taxon>
        <taxon>Parmales</taxon>
        <taxon>Triparmaceae</taxon>
        <taxon>Tetraparma</taxon>
    </lineage>
</organism>
<name>A0ABQ6MI45_9STRA</name>
<dbReference type="EMBL" id="BRYB01004150">
    <property type="protein sequence ID" value="GMI26424.1"/>
    <property type="molecule type" value="Genomic_DNA"/>
</dbReference>
<dbReference type="Proteomes" id="UP001165060">
    <property type="component" value="Unassembled WGS sequence"/>
</dbReference>
<accession>A0ABQ6MI45</accession>
<keyword evidence="4" id="KW-1185">Reference proteome</keyword>
<feature type="region of interest" description="Disordered" evidence="2">
    <location>
        <begin position="1"/>
        <end position="144"/>
    </location>
</feature>
<feature type="coiled-coil region" evidence="1">
    <location>
        <begin position="157"/>
        <end position="198"/>
    </location>
</feature>
<gene>
    <name evidence="3" type="ORF">TeGR_g1162</name>
</gene>
<sequence length="201" mass="21734">MKLLSVNQGSAAPTVISLRPIDHPEADMHTLNDGELSLRARKASLSERMTGAMKSLVSNKSSGDTIRGSSHDEDDSGGAKSAKYGENRPKSDLDNWLESEDPEPDEELAPSSGSKKGFLKKALSRLSMGSDGAGEGRPSGPTISDLSEILGAQIEYIDQLELARTKLEEKLQEKDKEIADLRREKDAEITELKRELAAAGE</sequence>
<evidence type="ECO:0000313" key="3">
    <source>
        <dbReference type="EMBL" id="GMI26424.1"/>
    </source>
</evidence>